<dbReference type="Proteomes" id="UP001431783">
    <property type="component" value="Unassembled WGS sequence"/>
</dbReference>
<evidence type="ECO:0000313" key="2">
    <source>
        <dbReference type="Proteomes" id="UP001431783"/>
    </source>
</evidence>
<reference evidence="1 2" key="1">
    <citation type="submission" date="2023-03" db="EMBL/GenBank/DDBJ databases">
        <title>Genome insight into feeding habits of ladybird beetles.</title>
        <authorList>
            <person name="Li H.-S."/>
            <person name="Huang Y.-H."/>
            <person name="Pang H."/>
        </authorList>
    </citation>
    <scope>NUCLEOTIDE SEQUENCE [LARGE SCALE GENOMIC DNA]</scope>
    <source>
        <strain evidence="1">SYSU_2023b</strain>
        <tissue evidence="1">Whole body</tissue>
    </source>
</reference>
<keyword evidence="2" id="KW-1185">Reference proteome</keyword>
<accession>A0AAW1V289</accession>
<name>A0AAW1V289_9CUCU</name>
<organism evidence="1 2">
    <name type="scientific">Henosepilachna vigintioctopunctata</name>
    <dbReference type="NCBI Taxonomy" id="420089"/>
    <lineage>
        <taxon>Eukaryota</taxon>
        <taxon>Metazoa</taxon>
        <taxon>Ecdysozoa</taxon>
        <taxon>Arthropoda</taxon>
        <taxon>Hexapoda</taxon>
        <taxon>Insecta</taxon>
        <taxon>Pterygota</taxon>
        <taxon>Neoptera</taxon>
        <taxon>Endopterygota</taxon>
        <taxon>Coleoptera</taxon>
        <taxon>Polyphaga</taxon>
        <taxon>Cucujiformia</taxon>
        <taxon>Coccinelloidea</taxon>
        <taxon>Coccinellidae</taxon>
        <taxon>Epilachninae</taxon>
        <taxon>Epilachnini</taxon>
        <taxon>Henosepilachna</taxon>
    </lineage>
</organism>
<protein>
    <submittedName>
        <fullName evidence="1">Uncharacterized protein</fullName>
    </submittedName>
</protein>
<evidence type="ECO:0000313" key="1">
    <source>
        <dbReference type="EMBL" id="KAK9889193.1"/>
    </source>
</evidence>
<proteinExistence type="predicted"/>
<comment type="caution">
    <text evidence="1">The sequence shown here is derived from an EMBL/GenBank/DDBJ whole genome shotgun (WGS) entry which is preliminary data.</text>
</comment>
<dbReference type="EMBL" id="JARQZJ010000122">
    <property type="protein sequence ID" value="KAK9889193.1"/>
    <property type="molecule type" value="Genomic_DNA"/>
</dbReference>
<sequence>MNSNFSEESTISTCLGVIFSTEDDKPKSKQAELDSASLHNECFCESAMTFALEDDQKSEFCSNFLILSNICFCQILSLQTGYNRTPYPLS</sequence>
<dbReference type="AlphaFoldDB" id="A0AAW1V289"/>
<gene>
    <name evidence="1" type="ORF">WA026_004473</name>
</gene>